<evidence type="ECO:0000256" key="1">
    <source>
        <dbReference type="ARBA" id="ARBA00010169"/>
    </source>
</evidence>
<dbReference type="SUPFAM" id="SSF54913">
    <property type="entry name" value="GlnB-like"/>
    <property type="match status" value="1"/>
</dbReference>
<proteinExistence type="inferred from homology"/>
<dbReference type="PANTHER" id="PTHR23419:SF8">
    <property type="entry name" value="FI09726P"/>
    <property type="match status" value="1"/>
</dbReference>
<gene>
    <name evidence="2" type="ORF">A2846_04375</name>
</gene>
<dbReference type="InterPro" id="IPR015867">
    <property type="entry name" value="N-reg_PII/ATP_PRibTrfase_C"/>
</dbReference>
<dbReference type="Proteomes" id="UP000176339">
    <property type="component" value="Unassembled WGS sequence"/>
</dbReference>
<reference evidence="2 3" key="1">
    <citation type="journal article" date="2016" name="Nat. Commun.">
        <title>Thousands of microbial genomes shed light on interconnected biogeochemical processes in an aquifer system.</title>
        <authorList>
            <person name="Anantharaman K."/>
            <person name="Brown C.T."/>
            <person name="Hug L.A."/>
            <person name="Sharon I."/>
            <person name="Castelle C.J."/>
            <person name="Probst A.J."/>
            <person name="Thomas B.C."/>
            <person name="Singh A."/>
            <person name="Wilkins M.J."/>
            <person name="Karaoz U."/>
            <person name="Brodie E.L."/>
            <person name="Williams K.H."/>
            <person name="Hubbard S.S."/>
            <person name="Banfield J.F."/>
        </authorList>
    </citation>
    <scope>NUCLEOTIDE SEQUENCE [LARGE SCALE GENOMIC DNA]</scope>
</reference>
<evidence type="ECO:0000313" key="3">
    <source>
        <dbReference type="Proteomes" id="UP000176339"/>
    </source>
</evidence>
<accession>A0A1F5P1H0</accession>
<dbReference type="InterPro" id="IPR004323">
    <property type="entry name" value="Ion_tolerance_CutA"/>
</dbReference>
<dbReference type="EMBL" id="MFEN01000038">
    <property type="protein sequence ID" value="OGE83722.1"/>
    <property type="molecule type" value="Genomic_DNA"/>
</dbReference>
<dbReference type="Gene3D" id="3.30.70.120">
    <property type="match status" value="1"/>
</dbReference>
<dbReference type="Pfam" id="PF03091">
    <property type="entry name" value="CutA1"/>
    <property type="match status" value="1"/>
</dbReference>
<dbReference type="InterPro" id="IPR011322">
    <property type="entry name" value="N-reg_PII-like_a/b"/>
</dbReference>
<organism evidence="2 3">
    <name type="scientific">Candidatus Doudnabacteria bacterium RIFCSPHIGHO2_01_FULL_49_9</name>
    <dbReference type="NCBI Taxonomy" id="1817827"/>
    <lineage>
        <taxon>Bacteria</taxon>
        <taxon>Candidatus Doudnaibacteriota</taxon>
    </lineage>
</organism>
<dbReference type="GO" id="GO:0010038">
    <property type="term" value="P:response to metal ion"/>
    <property type="evidence" value="ECO:0007669"/>
    <property type="project" value="InterPro"/>
</dbReference>
<evidence type="ECO:0000313" key="2">
    <source>
        <dbReference type="EMBL" id="OGE83722.1"/>
    </source>
</evidence>
<sequence length="104" mass="12154">MTNFIYIYITNRTKAEAKKIALYLLKRKLIACANILGPIESMYHWKGKIADEKEFVLIAKTINKNYNKVVRETEKIHSYTVPCIVKIPVSSNKKYFDWIIGELN</sequence>
<dbReference type="PANTHER" id="PTHR23419">
    <property type="entry name" value="DIVALENT CATION TOLERANCE CUTA-RELATED"/>
    <property type="match status" value="1"/>
</dbReference>
<comment type="similarity">
    <text evidence="1">Belongs to the CutA family.</text>
</comment>
<dbReference type="GO" id="GO:0005507">
    <property type="term" value="F:copper ion binding"/>
    <property type="evidence" value="ECO:0007669"/>
    <property type="project" value="TreeGrafter"/>
</dbReference>
<evidence type="ECO:0008006" key="4">
    <source>
        <dbReference type="Google" id="ProtNLM"/>
    </source>
</evidence>
<dbReference type="AlphaFoldDB" id="A0A1F5P1H0"/>
<name>A0A1F5P1H0_9BACT</name>
<protein>
    <recommendedName>
        <fullName evidence="4">Cation tolerance protein CutA</fullName>
    </recommendedName>
</protein>
<comment type="caution">
    <text evidence="2">The sequence shown here is derived from an EMBL/GenBank/DDBJ whole genome shotgun (WGS) entry which is preliminary data.</text>
</comment>